<feature type="transmembrane region" description="Helical" evidence="6">
    <location>
        <begin position="164"/>
        <end position="182"/>
    </location>
</feature>
<gene>
    <name evidence="8" type="ORF">A4R43_39770</name>
</gene>
<feature type="transmembrane region" description="Helical" evidence="6">
    <location>
        <begin position="20"/>
        <end position="39"/>
    </location>
</feature>
<evidence type="ECO:0000259" key="7">
    <source>
        <dbReference type="Pfam" id="PF12698"/>
    </source>
</evidence>
<feature type="transmembrane region" description="Helical" evidence="6">
    <location>
        <begin position="213"/>
        <end position="236"/>
    </location>
</feature>
<evidence type="ECO:0000256" key="3">
    <source>
        <dbReference type="ARBA" id="ARBA00022989"/>
    </source>
</evidence>
<evidence type="ECO:0000256" key="1">
    <source>
        <dbReference type="ARBA" id="ARBA00004141"/>
    </source>
</evidence>
<evidence type="ECO:0000313" key="8">
    <source>
        <dbReference type="EMBL" id="AXB47835.1"/>
    </source>
</evidence>
<keyword evidence="3 6" id="KW-1133">Transmembrane helix</keyword>
<keyword evidence="5" id="KW-0046">Antibiotic resistance</keyword>
<dbReference type="Proteomes" id="UP000250434">
    <property type="component" value="Chromosome"/>
</dbReference>
<dbReference type="GO" id="GO:0046677">
    <property type="term" value="P:response to antibiotic"/>
    <property type="evidence" value="ECO:0007669"/>
    <property type="project" value="UniProtKB-KW"/>
</dbReference>
<dbReference type="PIRSF" id="PIRSF006648">
    <property type="entry name" value="DrrB"/>
    <property type="match status" value="1"/>
</dbReference>
<evidence type="ECO:0000313" key="9">
    <source>
        <dbReference type="Proteomes" id="UP000250434"/>
    </source>
</evidence>
<feature type="domain" description="ABC-2 type transporter transmembrane" evidence="7">
    <location>
        <begin position="51"/>
        <end position="236"/>
    </location>
</feature>
<dbReference type="GO" id="GO:0043190">
    <property type="term" value="C:ATP-binding cassette (ABC) transporter complex"/>
    <property type="evidence" value="ECO:0007669"/>
    <property type="project" value="InterPro"/>
</dbReference>
<keyword evidence="4 6" id="KW-0472">Membrane</keyword>
<dbReference type="InterPro" id="IPR013525">
    <property type="entry name" value="ABC2_TM"/>
</dbReference>
<dbReference type="InterPro" id="IPR051784">
    <property type="entry name" value="Nod_factor_ABC_transporter"/>
</dbReference>
<dbReference type="AlphaFoldDB" id="A0A344LIG1"/>
<evidence type="ECO:0000256" key="2">
    <source>
        <dbReference type="ARBA" id="ARBA00022692"/>
    </source>
</evidence>
<keyword evidence="9" id="KW-1185">Reference proteome</keyword>
<dbReference type="OrthoDB" id="63188at2"/>
<comment type="subcellular location">
    <subcellularLocation>
        <location evidence="1">Membrane</location>
        <topology evidence="1">Multi-pass membrane protein</topology>
    </subcellularLocation>
</comment>
<dbReference type="PANTHER" id="PTHR43229:SF2">
    <property type="entry name" value="NODULATION PROTEIN J"/>
    <property type="match status" value="1"/>
</dbReference>
<evidence type="ECO:0000256" key="4">
    <source>
        <dbReference type="ARBA" id="ARBA00023136"/>
    </source>
</evidence>
<organism evidence="8 9">
    <name type="scientific">Amycolatopsis albispora</name>
    <dbReference type="NCBI Taxonomy" id="1804986"/>
    <lineage>
        <taxon>Bacteria</taxon>
        <taxon>Bacillati</taxon>
        <taxon>Actinomycetota</taxon>
        <taxon>Actinomycetes</taxon>
        <taxon>Pseudonocardiales</taxon>
        <taxon>Pseudonocardiaceae</taxon>
        <taxon>Amycolatopsis</taxon>
    </lineage>
</organism>
<dbReference type="GO" id="GO:0140359">
    <property type="term" value="F:ABC-type transporter activity"/>
    <property type="evidence" value="ECO:0007669"/>
    <property type="project" value="InterPro"/>
</dbReference>
<dbReference type="InterPro" id="IPR000412">
    <property type="entry name" value="ABC_2_transport"/>
</dbReference>
<keyword evidence="2 6" id="KW-0812">Transmembrane</keyword>
<feature type="transmembrane region" description="Helical" evidence="6">
    <location>
        <begin position="96"/>
        <end position="120"/>
    </location>
</feature>
<dbReference type="EMBL" id="CP015163">
    <property type="protein sequence ID" value="AXB47835.1"/>
    <property type="molecule type" value="Genomic_DNA"/>
</dbReference>
<dbReference type="KEGG" id="aab:A4R43_39770"/>
<evidence type="ECO:0000256" key="5">
    <source>
        <dbReference type="ARBA" id="ARBA00023251"/>
    </source>
</evidence>
<evidence type="ECO:0000256" key="6">
    <source>
        <dbReference type="SAM" id="Phobius"/>
    </source>
</evidence>
<protein>
    <submittedName>
        <fullName evidence="8">ABC transporter</fullName>
    </submittedName>
</protein>
<name>A0A344LIG1_9PSEU</name>
<feature type="transmembrane region" description="Helical" evidence="6">
    <location>
        <begin position="51"/>
        <end position="75"/>
    </location>
</feature>
<sequence length="246" mass="26295">MSLAYLRLEIRRTFRSTRFVVFAVVFPVVMFLLQANLFLPAGTPHRAELVGVFMVNMMAFGVLSAAMAGGGRLALERAGGWQRQLRLTPLSGAGYLGGKGLSGMLVALPALVLVPVVAVITEGVHLGFDGWLRAGLGSWLGAVPFVLLGLLLGQFGTPESMQPLGMLVTMTMGFLGGLWVPIDTMPEWLRGVSQLLPSYWLTQLGRGAVTSELSVSLLTAVAVLAGWTVVLGAIVIRRYRADSARV</sequence>
<dbReference type="Pfam" id="PF12698">
    <property type="entry name" value="ABC2_membrane_3"/>
    <property type="match status" value="1"/>
</dbReference>
<dbReference type="PANTHER" id="PTHR43229">
    <property type="entry name" value="NODULATION PROTEIN J"/>
    <property type="match status" value="1"/>
</dbReference>
<feature type="transmembrane region" description="Helical" evidence="6">
    <location>
        <begin position="132"/>
        <end position="152"/>
    </location>
</feature>
<accession>A0A344LIG1</accession>
<reference evidence="8 9" key="1">
    <citation type="submission" date="2016-04" db="EMBL/GenBank/DDBJ databases">
        <title>Complete genome sequence and analysis of deep-sea sediment isolate, Amycolatopsis sp. WP1.</title>
        <authorList>
            <person name="Wang H."/>
            <person name="Chen S."/>
            <person name="Wu Q."/>
        </authorList>
    </citation>
    <scope>NUCLEOTIDE SEQUENCE [LARGE SCALE GENOMIC DNA]</scope>
    <source>
        <strain evidence="8 9">WP1</strain>
    </source>
</reference>
<proteinExistence type="predicted"/>
<dbReference type="RefSeq" id="WP_113696902.1">
    <property type="nucleotide sequence ID" value="NZ_CP015163.1"/>
</dbReference>